<reference evidence="1" key="2">
    <citation type="submission" date="2023-01" db="EMBL/GenBank/DDBJ databases">
        <title>Draft genome sequence of Agaribacter marinus strain NBRC 110023.</title>
        <authorList>
            <person name="Sun Q."/>
            <person name="Mori K."/>
        </authorList>
    </citation>
    <scope>NUCLEOTIDE SEQUENCE</scope>
    <source>
        <strain evidence="1">NBRC 110023</strain>
    </source>
</reference>
<keyword evidence="2" id="KW-1185">Reference proteome</keyword>
<name>A0AA37T1P9_9ALTE</name>
<protein>
    <recommendedName>
        <fullName evidence="3">Na(+)-translocating NADH-quinone reductase subunit B</fullName>
    </recommendedName>
</protein>
<gene>
    <name evidence="1" type="ORF">GCM10007852_28890</name>
</gene>
<accession>A0AA37T1P9</accession>
<evidence type="ECO:0000313" key="2">
    <source>
        <dbReference type="Proteomes" id="UP001156601"/>
    </source>
</evidence>
<proteinExistence type="predicted"/>
<dbReference type="Pfam" id="PF20090">
    <property type="entry name" value="DUF6482"/>
    <property type="match status" value="1"/>
</dbReference>
<evidence type="ECO:0000313" key="1">
    <source>
        <dbReference type="EMBL" id="GLR71981.1"/>
    </source>
</evidence>
<dbReference type="InterPro" id="IPR045508">
    <property type="entry name" value="DUF6482"/>
</dbReference>
<dbReference type="AlphaFoldDB" id="A0AA37T1P9"/>
<evidence type="ECO:0008006" key="3">
    <source>
        <dbReference type="Google" id="ProtNLM"/>
    </source>
</evidence>
<organism evidence="1 2">
    <name type="scientific">Agaribacter marinus</name>
    <dbReference type="NCBI Taxonomy" id="1431249"/>
    <lineage>
        <taxon>Bacteria</taxon>
        <taxon>Pseudomonadati</taxon>
        <taxon>Pseudomonadota</taxon>
        <taxon>Gammaproteobacteria</taxon>
        <taxon>Alteromonadales</taxon>
        <taxon>Alteromonadaceae</taxon>
        <taxon>Agaribacter</taxon>
    </lineage>
</organism>
<comment type="caution">
    <text evidence="1">The sequence shown here is derived from an EMBL/GenBank/DDBJ whole genome shotgun (WGS) entry which is preliminary data.</text>
</comment>
<dbReference type="EMBL" id="BSOT01000007">
    <property type="protein sequence ID" value="GLR71981.1"/>
    <property type="molecule type" value="Genomic_DNA"/>
</dbReference>
<sequence length="82" mass="9375">MNLFIESIEGGMYIAGIGSDKATSFLKDSYRNSPSFQSITDIREQVSGQHFDKIFLKQNTPYDEMCGSAVEDDKLMIELEWR</sequence>
<reference evidence="1" key="1">
    <citation type="journal article" date="2014" name="Int. J. Syst. Evol. Microbiol.">
        <title>Complete genome sequence of Corynebacterium casei LMG S-19264T (=DSM 44701T), isolated from a smear-ripened cheese.</title>
        <authorList>
            <consortium name="US DOE Joint Genome Institute (JGI-PGF)"/>
            <person name="Walter F."/>
            <person name="Albersmeier A."/>
            <person name="Kalinowski J."/>
            <person name="Ruckert C."/>
        </authorList>
    </citation>
    <scope>NUCLEOTIDE SEQUENCE</scope>
    <source>
        <strain evidence="1">NBRC 110023</strain>
    </source>
</reference>
<dbReference type="Proteomes" id="UP001156601">
    <property type="component" value="Unassembled WGS sequence"/>
</dbReference>